<evidence type="ECO:0000256" key="8">
    <source>
        <dbReference type="ARBA" id="ARBA00048248"/>
    </source>
</evidence>
<keyword evidence="2 9" id="KW-0436">Ligase</keyword>
<dbReference type="SUPFAM" id="SSF52374">
    <property type="entry name" value="Nucleotidylyl transferase"/>
    <property type="match status" value="1"/>
</dbReference>
<dbReference type="GO" id="GO:0005737">
    <property type="term" value="C:cytoplasm"/>
    <property type="evidence" value="ECO:0007669"/>
    <property type="project" value="TreeGrafter"/>
</dbReference>
<dbReference type="GO" id="GO:0004831">
    <property type="term" value="F:tyrosine-tRNA ligase activity"/>
    <property type="evidence" value="ECO:0007669"/>
    <property type="project" value="UniProtKB-EC"/>
</dbReference>
<name>L7JST2_TRAHO</name>
<dbReference type="PANTHER" id="PTHR46264:SF4">
    <property type="entry name" value="TYROSINE--TRNA LIGASE, CYTOPLASMIC"/>
    <property type="match status" value="1"/>
</dbReference>
<dbReference type="PRINTS" id="PR01040">
    <property type="entry name" value="TRNASYNTHTYR"/>
</dbReference>
<dbReference type="EMBL" id="JH994038">
    <property type="protein sequence ID" value="ELQ74489.1"/>
    <property type="molecule type" value="Genomic_DNA"/>
</dbReference>
<dbReference type="InterPro" id="IPR002305">
    <property type="entry name" value="aa-tRNA-synth_Ic"/>
</dbReference>
<evidence type="ECO:0000313" key="11">
    <source>
        <dbReference type="Proteomes" id="UP000011185"/>
    </source>
</evidence>
<proteinExistence type="inferred from homology"/>
<evidence type="ECO:0000256" key="6">
    <source>
        <dbReference type="ARBA" id="ARBA00023146"/>
    </source>
</evidence>
<keyword evidence="11" id="KW-1185">Reference proteome</keyword>
<dbReference type="NCBIfam" id="TIGR00234">
    <property type="entry name" value="tyrS"/>
    <property type="match status" value="1"/>
</dbReference>
<comment type="similarity">
    <text evidence="9">Belongs to the class-I aminoacyl-tRNA synthetase family.</text>
</comment>
<dbReference type="Proteomes" id="UP000011185">
    <property type="component" value="Unassembled WGS sequence"/>
</dbReference>
<dbReference type="AlphaFoldDB" id="L7JST2"/>
<dbReference type="InParanoid" id="L7JST2"/>
<dbReference type="Pfam" id="PF00579">
    <property type="entry name" value="tRNA-synt_1b"/>
    <property type="match status" value="1"/>
</dbReference>
<dbReference type="VEuPathDB" id="MicrosporidiaDB:THOM_2584"/>
<dbReference type="GO" id="GO:0006437">
    <property type="term" value="P:tyrosyl-tRNA aminoacylation"/>
    <property type="evidence" value="ECO:0007669"/>
    <property type="project" value="InterPro"/>
</dbReference>
<dbReference type="InterPro" id="IPR050489">
    <property type="entry name" value="Tyr-tRNA_synthase"/>
</dbReference>
<keyword evidence="4 9" id="KW-0067">ATP-binding</keyword>
<protein>
    <recommendedName>
        <fullName evidence="1 9">Tyrosine--tRNA ligase</fullName>
        <ecNumber evidence="1 9">6.1.1.1</ecNumber>
    </recommendedName>
    <alternativeName>
        <fullName evidence="7 9">Tyrosyl-tRNA synthetase</fullName>
    </alternativeName>
</protein>
<dbReference type="STRING" id="72359.L7JST2"/>
<dbReference type="GO" id="GO:0005524">
    <property type="term" value="F:ATP binding"/>
    <property type="evidence" value="ECO:0007669"/>
    <property type="project" value="UniProtKB-KW"/>
</dbReference>
<dbReference type="NCBIfam" id="NF006330">
    <property type="entry name" value="PRK08560.1"/>
    <property type="match status" value="1"/>
</dbReference>
<keyword evidence="5 9" id="KW-0648">Protein biosynthesis</keyword>
<keyword evidence="6 9" id="KW-0030">Aminoacyl-tRNA synthetase</keyword>
<dbReference type="Gene3D" id="3.40.50.620">
    <property type="entry name" value="HUPs"/>
    <property type="match status" value="1"/>
</dbReference>
<gene>
    <name evidence="10" type="ORF">THOM_2584</name>
</gene>
<dbReference type="FunCoup" id="L7JST2">
    <property type="interactions" value="191"/>
</dbReference>
<accession>L7JST2</accession>
<organism evidence="10 11">
    <name type="scientific">Trachipleistophora hominis</name>
    <name type="common">Microsporidian parasite</name>
    <dbReference type="NCBI Taxonomy" id="72359"/>
    <lineage>
        <taxon>Eukaryota</taxon>
        <taxon>Fungi</taxon>
        <taxon>Fungi incertae sedis</taxon>
        <taxon>Microsporidia</taxon>
        <taxon>Pleistophoridae</taxon>
        <taxon>Trachipleistophora</taxon>
    </lineage>
</organism>
<dbReference type="PANTHER" id="PTHR46264">
    <property type="entry name" value="TYROSINE-TRNA LIGASE"/>
    <property type="match status" value="1"/>
</dbReference>
<sequence>MNKLSKEEKFYLITRNLKEILGSDDLRDIIEKKDPSVYWGTATTGRPHIAYILPLLKIKDFIDAGCEVKILLADIHAFLDNLKANFDEIDSRTEYYRILITETLKMLNVTKGFTLVKGSDFQTDKNYTLDLYKICSLTSERDARKAGASVVKQLDNPLISSLIYPSMQALDEQYLDVDIQFGGLDQRKIFTYAMKYLPKLGYKKRVHLMNFMVPGLNGDKMSASDINSKIDFLDDGKTIRNKIKKCFCEEGNTDTGLLPLMKHVIFPVFEILDRKVTIKREDGTELEFGNYEMLEKMFAEKKVHPQDFKIALSEMLNTIIEPVRNEMVKHSELIKKAYKR</sequence>
<evidence type="ECO:0000313" key="10">
    <source>
        <dbReference type="EMBL" id="ELQ74489.1"/>
    </source>
</evidence>
<dbReference type="InterPro" id="IPR023617">
    <property type="entry name" value="Tyr-tRNA-ligase_arc/euk-type"/>
</dbReference>
<dbReference type="InterPro" id="IPR014729">
    <property type="entry name" value="Rossmann-like_a/b/a_fold"/>
</dbReference>
<evidence type="ECO:0000256" key="2">
    <source>
        <dbReference type="ARBA" id="ARBA00022598"/>
    </source>
</evidence>
<reference evidence="10 11" key="1">
    <citation type="journal article" date="2012" name="PLoS Pathog.">
        <title>The genome of the obligate intracellular parasite Trachipleistophora hominis: new insights into microsporidian genome dynamics and reductive evolution.</title>
        <authorList>
            <person name="Heinz E."/>
            <person name="Williams T.A."/>
            <person name="Nakjang S."/>
            <person name="Noel C.J."/>
            <person name="Swan D.C."/>
            <person name="Goldberg A.V."/>
            <person name="Harris S.R."/>
            <person name="Weinmaier T."/>
            <person name="Markert S."/>
            <person name="Becher D."/>
            <person name="Bernhardt J."/>
            <person name="Dagan T."/>
            <person name="Hacker C."/>
            <person name="Lucocq J.M."/>
            <person name="Schweder T."/>
            <person name="Rattei T."/>
            <person name="Hall N."/>
            <person name="Hirt R.P."/>
            <person name="Embley T.M."/>
        </authorList>
    </citation>
    <scope>NUCLEOTIDE SEQUENCE [LARGE SCALE GENOMIC DNA]</scope>
</reference>
<keyword evidence="3 9" id="KW-0547">Nucleotide-binding</keyword>
<dbReference type="HOGENOM" id="CLU_035267_0_1_1"/>
<dbReference type="PIRSF" id="PIRSF006588">
    <property type="entry name" value="TyrRS_arch_euk"/>
    <property type="match status" value="1"/>
</dbReference>
<evidence type="ECO:0000256" key="7">
    <source>
        <dbReference type="ARBA" id="ARBA00033323"/>
    </source>
</evidence>
<evidence type="ECO:0000256" key="3">
    <source>
        <dbReference type="ARBA" id="ARBA00022741"/>
    </source>
</evidence>
<evidence type="ECO:0000256" key="1">
    <source>
        <dbReference type="ARBA" id="ARBA00013160"/>
    </source>
</evidence>
<evidence type="ECO:0000256" key="9">
    <source>
        <dbReference type="RuleBase" id="RU361234"/>
    </source>
</evidence>
<evidence type="ECO:0000256" key="5">
    <source>
        <dbReference type="ARBA" id="ARBA00022917"/>
    </source>
</evidence>
<dbReference type="Gene3D" id="1.10.240.10">
    <property type="entry name" value="Tyrosyl-Transfer RNA Synthetase"/>
    <property type="match status" value="1"/>
</dbReference>
<evidence type="ECO:0000256" key="4">
    <source>
        <dbReference type="ARBA" id="ARBA00022840"/>
    </source>
</evidence>
<comment type="catalytic activity">
    <reaction evidence="8 9">
        <text>tRNA(Tyr) + L-tyrosine + ATP = L-tyrosyl-tRNA(Tyr) + AMP + diphosphate + H(+)</text>
        <dbReference type="Rhea" id="RHEA:10220"/>
        <dbReference type="Rhea" id="RHEA-COMP:9706"/>
        <dbReference type="Rhea" id="RHEA-COMP:9707"/>
        <dbReference type="ChEBI" id="CHEBI:15378"/>
        <dbReference type="ChEBI" id="CHEBI:30616"/>
        <dbReference type="ChEBI" id="CHEBI:33019"/>
        <dbReference type="ChEBI" id="CHEBI:58315"/>
        <dbReference type="ChEBI" id="CHEBI:78442"/>
        <dbReference type="ChEBI" id="CHEBI:78536"/>
        <dbReference type="ChEBI" id="CHEBI:456215"/>
        <dbReference type="EC" id="6.1.1.1"/>
    </reaction>
</comment>
<dbReference type="OrthoDB" id="197206at2759"/>
<dbReference type="OMA" id="AWINDKG"/>
<dbReference type="EC" id="6.1.1.1" evidence="1 9"/>
<dbReference type="InterPro" id="IPR002307">
    <property type="entry name" value="Tyr-tRNA-ligase"/>
</dbReference>